<keyword evidence="2" id="KW-0472">Membrane</keyword>
<sequence length="306" mass="32558">MSEIRSADARDRRPAGTRRRLWAAVAIPAVAGSLALALFAGGVLSEEDAPPAPPAPGAAESTWAFVADVDAVSADGGADLLRDVARAAAASQGDVRDDQFVYVRSLASYLTEEIGDEEGPIVLQPAHEREVWFSVDGSRDGLLREPEGSTEDTPLDAHPESSYRGYGQLPTDAEAMLEWLYGQQDEGDEERDVDQDAFVAVGDIVRESLLPPDVGAALYEAVALIPDVLLVPDAVTADGRHGVAVARVDSYNPREREELIFDEETLEYIGSRSVAVEDFAGVEEGTVLGTTAVLERGVVDGAGDRP</sequence>
<reference evidence="3 4" key="1">
    <citation type="submission" date="2019-03" db="EMBL/GenBank/DDBJ databases">
        <title>Draft genome sequences of novel Actinobacteria.</title>
        <authorList>
            <person name="Sahin N."/>
            <person name="Ay H."/>
            <person name="Saygin H."/>
        </authorList>
    </citation>
    <scope>NUCLEOTIDE SEQUENCE [LARGE SCALE GENOMIC DNA]</scope>
    <source>
        <strain evidence="3 4">DSM 41900</strain>
    </source>
</reference>
<accession>A0A4R4TI98</accession>
<organism evidence="3 4">
    <name type="scientific">Streptomyces hainanensis</name>
    <dbReference type="NCBI Taxonomy" id="402648"/>
    <lineage>
        <taxon>Bacteria</taxon>
        <taxon>Bacillati</taxon>
        <taxon>Actinomycetota</taxon>
        <taxon>Actinomycetes</taxon>
        <taxon>Kitasatosporales</taxon>
        <taxon>Streptomycetaceae</taxon>
        <taxon>Streptomyces</taxon>
    </lineage>
</organism>
<comment type="caution">
    <text evidence="3">The sequence shown here is derived from an EMBL/GenBank/DDBJ whole genome shotgun (WGS) entry which is preliminary data.</text>
</comment>
<dbReference type="EMBL" id="SMKI01000056">
    <property type="protein sequence ID" value="TDC77320.1"/>
    <property type="molecule type" value="Genomic_DNA"/>
</dbReference>
<evidence type="ECO:0000313" key="4">
    <source>
        <dbReference type="Proteomes" id="UP000295345"/>
    </source>
</evidence>
<keyword evidence="2" id="KW-0812">Transmembrane</keyword>
<dbReference type="AlphaFoldDB" id="A0A4R4TI98"/>
<dbReference type="Proteomes" id="UP000295345">
    <property type="component" value="Unassembled WGS sequence"/>
</dbReference>
<protein>
    <recommendedName>
        <fullName evidence="5">CU044_5270 family protein</fullName>
    </recommendedName>
</protein>
<proteinExistence type="predicted"/>
<dbReference type="NCBIfam" id="NF038083">
    <property type="entry name" value="CU044_5270_fam"/>
    <property type="match status" value="1"/>
</dbReference>
<name>A0A4R4TI98_9ACTN</name>
<keyword evidence="4" id="KW-1185">Reference proteome</keyword>
<keyword evidence="2" id="KW-1133">Transmembrane helix</keyword>
<dbReference type="InterPro" id="IPR047789">
    <property type="entry name" value="CU044_5270-like"/>
</dbReference>
<evidence type="ECO:0000256" key="2">
    <source>
        <dbReference type="SAM" id="Phobius"/>
    </source>
</evidence>
<dbReference type="OrthoDB" id="3387554at2"/>
<gene>
    <name evidence="3" type="ORF">E1283_07670</name>
</gene>
<evidence type="ECO:0000313" key="3">
    <source>
        <dbReference type="EMBL" id="TDC77320.1"/>
    </source>
</evidence>
<feature type="region of interest" description="Disordered" evidence="1">
    <location>
        <begin position="139"/>
        <end position="162"/>
    </location>
</feature>
<feature type="transmembrane region" description="Helical" evidence="2">
    <location>
        <begin position="21"/>
        <end position="44"/>
    </location>
</feature>
<evidence type="ECO:0008006" key="5">
    <source>
        <dbReference type="Google" id="ProtNLM"/>
    </source>
</evidence>
<evidence type="ECO:0000256" key="1">
    <source>
        <dbReference type="SAM" id="MobiDB-lite"/>
    </source>
</evidence>